<reference evidence="3" key="1">
    <citation type="journal article" date="2014" name="Int. J. Syst. Evol. Microbiol.">
        <title>Complete genome sequence of Corynebacterium casei LMG S-19264T (=DSM 44701T), isolated from a smear-ripened cheese.</title>
        <authorList>
            <consortium name="US DOE Joint Genome Institute (JGI-PGF)"/>
            <person name="Walter F."/>
            <person name="Albersmeier A."/>
            <person name="Kalinowski J."/>
            <person name="Ruckert C."/>
        </authorList>
    </citation>
    <scope>NUCLEOTIDE SEQUENCE</scope>
    <source>
        <strain evidence="3">VKM Ac-1321</strain>
    </source>
</reference>
<comment type="caution">
    <text evidence="3">The sequence shown here is derived from an EMBL/GenBank/DDBJ whole genome shotgun (WGS) entry which is preliminary data.</text>
</comment>
<keyword evidence="2" id="KW-0472">Membrane</keyword>
<proteinExistence type="predicted"/>
<evidence type="ECO:0000313" key="3">
    <source>
        <dbReference type="EMBL" id="GLK99091.1"/>
    </source>
</evidence>
<protein>
    <submittedName>
        <fullName evidence="3">Uncharacterized protein</fullName>
    </submittedName>
</protein>
<evidence type="ECO:0000313" key="4">
    <source>
        <dbReference type="Proteomes" id="UP001143480"/>
    </source>
</evidence>
<dbReference type="EMBL" id="BSFP01000002">
    <property type="protein sequence ID" value="GLK99091.1"/>
    <property type="molecule type" value="Genomic_DNA"/>
</dbReference>
<reference evidence="3" key="2">
    <citation type="submission" date="2023-01" db="EMBL/GenBank/DDBJ databases">
        <authorList>
            <person name="Sun Q."/>
            <person name="Evtushenko L."/>
        </authorList>
    </citation>
    <scope>NUCLEOTIDE SEQUENCE</scope>
    <source>
        <strain evidence="3">VKM Ac-1321</strain>
    </source>
</reference>
<name>A0A9W6KDW5_9ACTN</name>
<evidence type="ECO:0000256" key="2">
    <source>
        <dbReference type="SAM" id="Phobius"/>
    </source>
</evidence>
<keyword evidence="4" id="KW-1185">Reference proteome</keyword>
<feature type="compositionally biased region" description="Polar residues" evidence="1">
    <location>
        <begin position="186"/>
        <end position="201"/>
    </location>
</feature>
<feature type="transmembrane region" description="Helical" evidence="2">
    <location>
        <begin position="109"/>
        <end position="130"/>
    </location>
</feature>
<sequence>MTAFSEADLDQLADFVGGALDGTPEADHVRHLVSTEESWAEAYAMLVTADAATRDELHALGAEPAVVPPDVAQRLDAALAGAIVTPPTDAPVVDLARAREARRRRRMRWTAGLAAAAAVLVCGGVGVQVLRDTATNSDKPSAAMPDAGRAEQQTDNAGGVLPAEGSAGSGSAVTFSGRDYAPGTVGNLSGQVPQAQSESRNSLSASAGAAASVPSPLARLADPAARAACLGAITKEYGGQVALVDYAAFQGQPALVVLVDGSRTAAGKRLVVVVGPDCGIGGAIADERYRTTTP</sequence>
<keyword evidence="2" id="KW-1133">Transmembrane helix</keyword>
<dbReference type="RefSeq" id="WP_261962127.1">
    <property type="nucleotide sequence ID" value="NZ_BAAAXA010000001.1"/>
</dbReference>
<gene>
    <name evidence="3" type="ORF">GCM10017581_008320</name>
</gene>
<dbReference type="AlphaFoldDB" id="A0A9W6KDW5"/>
<evidence type="ECO:0000256" key="1">
    <source>
        <dbReference type="SAM" id="MobiDB-lite"/>
    </source>
</evidence>
<feature type="region of interest" description="Disordered" evidence="1">
    <location>
        <begin position="136"/>
        <end position="207"/>
    </location>
</feature>
<accession>A0A9W6KDW5</accession>
<dbReference type="Proteomes" id="UP001143480">
    <property type="component" value="Unassembled WGS sequence"/>
</dbReference>
<organism evidence="3 4">
    <name type="scientific">Dactylosporangium matsuzakiense</name>
    <dbReference type="NCBI Taxonomy" id="53360"/>
    <lineage>
        <taxon>Bacteria</taxon>
        <taxon>Bacillati</taxon>
        <taxon>Actinomycetota</taxon>
        <taxon>Actinomycetes</taxon>
        <taxon>Micromonosporales</taxon>
        <taxon>Micromonosporaceae</taxon>
        <taxon>Dactylosporangium</taxon>
    </lineage>
</organism>
<keyword evidence="2" id="KW-0812">Transmembrane</keyword>